<feature type="binding site" evidence="15">
    <location>
        <begin position="11"/>
        <end position="14"/>
    </location>
    <ligand>
        <name>NADP(+)</name>
        <dbReference type="ChEBI" id="CHEBI:58349"/>
    </ligand>
</feature>
<keyword evidence="13 15" id="KW-0486">Methionine biosynthesis</keyword>
<evidence type="ECO:0000256" key="10">
    <source>
        <dbReference type="ARBA" id="ARBA00022915"/>
    </source>
</evidence>
<dbReference type="InterPro" id="IPR005986">
    <property type="entry name" value="Asp_semialdehyde_DH_beta"/>
</dbReference>
<gene>
    <name evidence="15" type="primary">asd</name>
    <name evidence="17" type="ORF">E9232_003069</name>
</gene>
<dbReference type="NCBIfam" id="NF011456">
    <property type="entry name" value="PRK14874.1"/>
    <property type="match status" value="1"/>
</dbReference>
<keyword evidence="18" id="KW-1185">Reference proteome</keyword>
<dbReference type="GO" id="GO:0004073">
    <property type="term" value="F:aspartate-semialdehyde dehydrogenase activity"/>
    <property type="evidence" value="ECO:0007669"/>
    <property type="project" value="UniProtKB-EC"/>
</dbReference>
<comment type="caution">
    <text evidence="17">The sequence shown here is derived from an EMBL/GenBank/DDBJ whole genome shotgun (WGS) entry which is preliminary data.</text>
</comment>
<evidence type="ECO:0000256" key="11">
    <source>
        <dbReference type="ARBA" id="ARBA00023002"/>
    </source>
</evidence>
<dbReference type="SMART" id="SM00859">
    <property type="entry name" value="Semialdhyde_dh"/>
    <property type="match status" value="1"/>
</dbReference>
<evidence type="ECO:0000256" key="7">
    <source>
        <dbReference type="ARBA" id="ARBA00022605"/>
    </source>
</evidence>
<organism evidence="17 18">
    <name type="scientific">Inquilinus ginsengisoli</name>
    <dbReference type="NCBI Taxonomy" id="363840"/>
    <lineage>
        <taxon>Bacteria</taxon>
        <taxon>Pseudomonadati</taxon>
        <taxon>Pseudomonadota</taxon>
        <taxon>Alphaproteobacteria</taxon>
        <taxon>Rhodospirillales</taxon>
        <taxon>Rhodospirillaceae</taxon>
        <taxon>Inquilinus</taxon>
    </lineage>
</organism>
<dbReference type="Proteomes" id="UP001262410">
    <property type="component" value="Unassembled WGS sequence"/>
</dbReference>
<dbReference type="SUPFAM" id="SSF51735">
    <property type="entry name" value="NAD(P)-binding Rossmann-fold domains"/>
    <property type="match status" value="1"/>
</dbReference>
<evidence type="ECO:0000256" key="12">
    <source>
        <dbReference type="ARBA" id="ARBA00023154"/>
    </source>
</evidence>
<comment type="catalytic activity">
    <reaction evidence="14 15">
        <text>L-aspartate 4-semialdehyde + phosphate + NADP(+) = 4-phospho-L-aspartate + NADPH + H(+)</text>
        <dbReference type="Rhea" id="RHEA:24284"/>
        <dbReference type="ChEBI" id="CHEBI:15378"/>
        <dbReference type="ChEBI" id="CHEBI:43474"/>
        <dbReference type="ChEBI" id="CHEBI:57535"/>
        <dbReference type="ChEBI" id="CHEBI:57783"/>
        <dbReference type="ChEBI" id="CHEBI:58349"/>
        <dbReference type="ChEBI" id="CHEBI:537519"/>
        <dbReference type="EC" id="1.2.1.11"/>
    </reaction>
</comment>
<feature type="binding site" evidence="15">
    <location>
        <position position="100"/>
    </location>
    <ligand>
        <name>phosphate</name>
        <dbReference type="ChEBI" id="CHEBI:43474"/>
    </ligand>
</feature>
<keyword evidence="8 15" id="KW-0791">Threonine biosynthesis</keyword>
<dbReference type="SUPFAM" id="SSF55347">
    <property type="entry name" value="Glyceraldehyde-3-phosphate dehydrogenase-like, C-terminal domain"/>
    <property type="match status" value="1"/>
</dbReference>
<evidence type="ECO:0000256" key="5">
    <source>
        <dbReference type="ARBA" id="ARBA00011738"/>
    </source>
</evidence>
<sequence>MGYRVAVIGATGNVGREMLSILAEREFPVDQVVALASERSIGREVSFGDNDILRIQELASFDFKGIDIVLSSPGAKVSAVHSPRAAKAGAVVIDNTSHFRMDPDVPLVVPEVNPQAIAQFTRKGIIANPNCSTIQMVVALKPLHDLAKIRRVVVSTYQSVSGGGKEAMDELFNQTRAVYVNDPIVKEKFTKQIAFNVIPHIDSFMDDGSTKEEWKMVVETKKILDPSIKVIAHCVRVPVFIGHAEMVNIEFERPISAGEARAALKRAPGVAVVDHRQDEGYVTPVEVAGEDSVYVSRIREDSTIENGLSMWVAADNLRKGAALNTVQIAEALVKGGYLKKAA</sequence>
<dbReference type="InterPro" id="IPR000534">
    <property type="entry name" value="Semialdehyde_DH_NAD-bd"/>
</dbReference>
<feature type="active site" description="Acyl-thioester intermediate" evidence="15">
    <location>
        <position position="131"/>
    </location>
</feature>
<dbReference type="EC" id="1.2.1.11" evidence="6 15"/>
<protein>
    <recommendedName>
        <fullName evidence="6 15">Aspartate-semialdehyde dehydrogenase</fullName>
        <shortName evidence="15">ASA dehydrogenase</shortName>
        <shortName evidence="15">ASADH</shortName>
        <ecNumber evidence="6 15">1.2.1.11</ecNumber>
    </recommendedName>
    <alternativeName>
        <fullName evidence="15">Aspartate-beta-semialdehyde dehydrogenase</fullName>
    </alternativeName>
</protein>
<dbReference type="EMBL" id="JAVDPW010000005">
    <property type="protein sequence ID" value="MDR6290543.1"/>
    <property type="molecule type" value="Genomic_DNA"/>
</dbReference>
<dbReference type="HAMAP" id="MF_02121">
    <property type="entry name" value="ASADH"/>
    <property type="match status" value="1"/>
</dbReference>
<comment type="similarity">
    <text evidence="4 15">Belongs to the aspartate-semialdehyde dehydrogenase family.</text>
</comment>
<dbReference type="Pfam" id="PF02774">
    <property type="entry name" value="Semialdhyde_dhC"/>
    <property type="match status" value="1"/>
</dbReference>
<evidence type="ECO:0000256" key="4">
    <source>
        <dbReference type="ARBA" id="ARBA00010584"/>
    </source>
</evidence>
<evidence type="ECO:0000256" key="15">
    <source>
        <dbReference type="HAMAP-Rule" id="MF_02121"/>
    </source>
</evidence>
<feature type="domain" description="Semialdehyde dehydrogenase NAD-binding" evidence="16">
    <location>
        <begin position="4"/>
        <end position="120"/>
    </location>
</feature>
<dbReference type="Pfam" id="PF01118">
    <property type="entry name" value="Semialdhyde_dh"/>
    <property type="match status" value="1"/>
</dbReference>
<dbReference type="Gene3D" id="3.30.360.10">
    <property type="entry name" value="Dihydrodipicolinate Reductase, domain 2"/>
    <property type="match status" value="1"/>
</dbReference>
<evidence type="ECO:0000256" key="8">
    <source>
        <dbReference type="ARBA" id="ARBA00022697"/>
    </source>
</evidence>
<keyword evidence="7 15" id="KW-0028">Amino-acid biosynthesis</keyword>
<dbReference type="PANTHER" id="PTHR46278:SF2">
    <property type="entry name" value="ASPARTATE-SEMIALDEHYDE DEHYDROGENASE"/>
    <property type="match status" value="1"/>
</dbReference>
<dbReference type="InterPro" id="IPR012080">
    <property type="entry name" value="Asp_semialdehyde_DH"/>
</dbReference>
<feature type="binding site" evidence="15">
    <location>
        <begin position="39"/>
        <end position="40"/>
    </location>
    <ligand>
        <name>NADP(+)</name>
        <dbReference type="ChEBI" id="CHEBI:58349"/>
    </ligand>
</feature>
<comment type="pathway">
    <text evidence="3 15">Amino-acid biosynthesis; L-threonine biosynthesis; L-threonine from L-aspartate: step 2/5.</text>
</comment>
<dbReference type="CDD" id="cd18131">
    <property type="entry name" value="ASADH_C_bac_euk_like"/>
    <property type="match status" value="1"/>
</dbReference>
<dbReference type="Gene3D" id="3.40.50.720">
    <property type="entry name" value="NAD(P)-binding Rossmann-like Domain"/>
    <property type="match status" value="1"/>
</dbReference>
<feature type="binding site" evidence="15">
    <location>
        <position position="236"/>
    </location>
    <ligand>
        <name>substrate</name>
    </ligand>
</feature>
<dbReference type="InterPro" id="IPR012280">
    <property type="entry name" value="Semialdhyde_DH_dimer_dom"/>
</dbReference>
<comment type="pathway">
    <text evidence="2 15">Amino-acid biosynthesis; L-lysine biosynthesis via DAP pathway; (S)-tetrahydrodipicolinate from L-aspartate: step 2/4.</text>
</comment>
<evidence type="ECO:0000313" key="18">
    <source>
        <dbReference type="Proteomes" id="UP001262410"/>
    </source>
</evidence>
<evidence type="ECO:0000259" key="16">
    <source>
        <dbReference type="SMART" id="SM00859"/>
    </source>
</evidence>
<dbReference type="PIRSF" id="PIRSF000148">
    <property type="entry name" value="ASA_dh"/>
    <property type="match status" value="1"/>
</dbReference>
<evidence type="ECO:0000256" key="9">
    <source>
        <dbReference type="ARBA" id="ARBA00022857"/>
    </source>
</evidence>
<dbReference type="CDD" id="cd02316">
    <property type="entry name" value="VcASADH2_like_N"/>
    <property type="match status" value="1"/>
</dbReference>
<accession>A0ABU1JQF1</accession>
<evidence type="ECO:0000256" key="2">
    <source>
        <dbReference type="ARBA" id="ARBA00005076"/>
    </source>
</evidence>
<evidence type="ECO:0000256" key="13">
    <source>
        <dbReference type="ARBA" id="ARBA00023167"/>
    </source>
</evidence>
<comment type="function">
    <text evidence="15">Catalyzes the NADPH-dependent formation of L-aspartate-semialdehyde (L-ASA) by the reductive dephosphorylation of L-aspartyl-4-phosphate.</text>
</comment>
<feature type="binding site" evidence="15">
    <location>
        <position position="158"/>
    </location>
    <ligand>
        <name>substrate</name>
    </ligand>
</feature>
<comment type="caution">
    <text evidence="15">Lacks conserved residue(s) required for the propagation of feature annotation.</text>
</comment>
<feature type="binding site" evidence="15">
    <location>
        <begin position="161"/>
        <end position="162"/>
    </location>
    <ligand>
        <name>NADP(+)</name>
        <dbReference type="ChEBI" id="CHEBI:58349"/>
    </ligand>
</feature>
<keyword evidence="9 15" id="KW-0521">NADP</keyword>
<name>A0ABU1JQF1_9PROT</name>
<dbReference type="NCBIfam" id="TIGR01296">
    <property type="entry name" value="asd_B"/>
    <property type="match status" value="1"/>
</dbReference>
<comment type="subunit">
    <text evidence="5 15">Homodimer.</text>
</comment>
<evidence type="ECO:0000313" key="17">
    <source>
        <dbReference type="EMBL" id="MDR6290543.1"/>
    </source>
</evidence>
<feature type="active site" description="Proton acceptor" evidence="15">
    <location>
        <position position="243"/>
    </location>
</feature>
<evidence type="ECO:0000256" key="14">
    <source>
        <dbReference type="ARBA" id="ARBA00047891"/>
    </source>
</evidence>
<evidence type="ECO:0000256" key="3">
    <source>
        <dbReference type="ARBA" id="ARBA00005097"/>
    </source>
</evidence>
<keyword evidence="11 15" id="KW-0560">Oxidoreductase</keyword>
<keyword evidence="12 15" id="KW-0457">Lysine biosynthesis</keyword>
<feature type="binding site" evidence="15">
    <location>
        <position position="316"/>
    </location>
    <ligand>
        <name>NADP(+)</name>
        <dbReference type="ChEBI" id="CHEBI:58349"/>
    </ligand>
</feature>
<dbReference type="PANTHER" id="PTHR46278">
    <property type="entry name" value="DEHYDROGENASE, PUTATIVE-RELATED"/>
    <property type="match status" value="1"/>
</dbReference>
<proteinExistence type="inferred from homology"/>
<evidence type="ECO:0000256" key="6">
    <source>
        <dbReference type="ARBA" id="ARBA00013120"/>
    </source>
</evidence>
<evidence type="ECO:0000256" key="1">
    <source>
        <dbReference type="ARBA" id="ARBA00005021"/>
    </source>
</evidence>
<dbReference type="InterPro" id="IPR036291">
    <property type="entry name" value="NAD(P)-bd_dom_sf"/>
</dbReference>
<keyword evidence="10 15" id="KW-0220">Diaminopimelate biosynthesis</keyword>
<dbReference type="RefSeq" id="WP_309795030.1">
    <property type="nucleotide sequence ID" value="NZ_JAVDPW010000005.1"/>
</dbReference>
<comment type="pathway">
    <text evidence="1 15">Amino-acid biosynthesis; L-methionine biosynthesis via de novo pathway; L-homoserine from L-aspartate: step 2/3.</text>
</comment>
<reference evidence="17 18" key="1">
    <citation type="submission" date="2023-07" db="EMBL/GenBank/DDBJ databases">
        <title>Sorghum-associated microbial communities from plants grown in Nebraska, USA.</title>
        <authorList>
            <person name="Schachtman D."/>
        </authorList>
    </citation>
    <scope>NUCLEOTIDE SEQUENCE [LARGE SCALE GENOMIC DNA]</scope>
    <source>
        <strain evidence="17 18">584</strain>
    </source>
</reference>